<dbReference type="InterPro" id="IPR036390">
    <property type="entry name" value="WH_DNA-bd_sf"/>
</dbReference>
<dbReference type="OrthoDB" id="7781876at2"/>
<dbReference type="PANTHER" id="PTHR30126:SF39">
    <property type="entry name" value="HTH-TYPE TRANSCRIPTIONAL REGULATOR CYSL"/>
    <property type="match status" value="1"/>
</dbReference>
<evidence type="ECO:0000256" key="4">
    <source>
        <dbReference type="ARBA" id="ARBA00023163"/>
    </source>
</evidence>
<keyword evidence="4" id="KW-0804">Transcription</keyword>
<evidence type="ECO:0000259" key="5">
    <source>
        <dbReference type="PROSITE" id="PS50931"/>
    </source>
</evidence>
<dbReference type="GO" id="GO:0003700">
    <property type="term" value="F:DNA-binding transcription factor activity"/>
    <property type="evidence" value="ECO:0007669"/>
    <property type="project" value="InterPro"/>
</dbReference>
<comment type="similarity">
    <text evidence="1">Belongs to the LysR transcriptional regulatory family.</text>
</comment>
<dbReference type="Gene3D" id="3.40.190.10">
    <property type="entry name" value="Periplasmic binding protein-like II"/>
    <property type="match status" value="2"/>
</dbReference>
<dbReference type="SUPFAM" id="SSF46785">
    <property type="entry name" value="Winged helix' DNA-binding domain"/>
    <property type="match status" value="2"/>
</dbReference>
<keyword evidence="3" id="KW-0238">DNA-binding</keyword>
<name>A0A0L8C367_ENSAD</name>
<dbReference type="InterPro" id="IPR000847">
    <property type="entry name" value="LysR_HTH_N"/>
</dbReference>
<dbReference type="AlphaFoldDB" id="A0A0L8C367"/>
<reference evidence="7" key="1">
    <citation type="submission" date="2015-07" db="EMBL/GenBank/DDBJ databases">
        <title>Whole genome sequence of an Ensifer adhaerens strain isolated from a cave pool in the Wind Cave National Park.</title>
        <authorList>
            <person name="Eng W.W.H."/>
            <person name="Gan H.M."/>
            <person name="Barton H.A."/>
            <person name="Savka M.A."/>
        </authorList>
    </citation>
    <scope>NUCLEOTIDE SEQUENCE [LARGE SCALE GENOMIC DNA]</scope>
    <source>
        <strain evidence="7">SD006</strain>
    </source>
</reference>
<dbReference type="CDD" id="cd05466">
    <property type="entry name" value="PBP2_LTTR_substrate"/>
    <property type="match status" value="1"/>
</dbReference>
<feature type="domain" description="HTH lysR-type" evidence="5">
    <location>
        <begin position="117"/>
        <end position="166"/>
    </location>
</feature>
<feature type="domain" description="HTH lysR-type" evidence="5">
    <location>
        <begin position="1"/>
        <end position="58"/>
    </location>
</feature>
<protein>
    <recommendedName>
        <fullName evidence="5">HTH lysR-type domain-containing protein</fullName>
    </recommendedName>
</protein>
<comment type="caution">
    <text evidence="6">The sequence shown here is derived from an EMBL/GenBank/DDBJ whole genome shotgun (WGS) entry which is preliminary data.</text>
</comment>
<evidence type="ECO:0000256" key="2">
    <source>
        <dbReference type="ARBA" id="ARBA00023015"/>
    </source>
</evidence>
<evidence type="ECO:0000313" key="6">
    <source>
        <dbReference type="EMBL" id="KOF21397.1"/>
    </source>
</evidence>
<evidence type="ECO:0000313" key="7">
    <source>
        <dbReference type="Proteomes" id="UP000037425"/>
    </source>
</evidence>
<dbReference type="Pfam" id="PF03466">
    <property type="entry name" value="LysR_substrate"/>
    <property type="match status" value="1"/>
</dbReference>
<proteinExistence type="inferred from homology"/>
<sequence>MDIATILLVEAVMREGGIRRAATSSGRAPSSVSAAVRRFEQAVSIPLFRRDGGLMVLTLEARARQADVTEASATIRALLATAYAEPPSAIPPVGLAAVPPVGLAAVPPVGLVALDRFVRIARAGSIRAAARTLGLGQPQLTRQIADLERHLQCRLLERSHGGIACTPAGLDIIPEVERLLDIWMRLTRASADRFRRDVTTWRLGAVMPLGPESEIARMLAALTATWHRSRPRQSLFISSTTADELLAGLKSRRFDAALLDVAGIPPDFDGRLVSETPLVLAGPAPALSEMGGDLPRLLATCPIAVPSARSGLRREVARFLEDTLSEAERRRVTLVEVDSIPVIINLVSHHGYLSVLPETSLSRVQRPPAMIRLGPLYRQSLTLVWPRGAFSSEVGDLMIGMMKAGPQATTTLPG</sequence>
<dbReference type="PATRIC" id="fig|106592.7.peg.3403"/>
<dbReference type="InterPro" id="IPR036388">
    <property type="entry name" value="WH-like_DNA-bd_sf"/>
</dbReference>
<evidence type="ECO:0000256" key="1">
    <source>
        <dbReference type="ARBA" id="ARBA00009437"/>
    </source>
</evidence>
<dbReference type="InterPro" id="IPR005119">
    <property type="entry name" value="LysR_subst-bd"/>
</dbReference>
<dbReference type="Gene3D" id="1.10.10.10">
    <property type="entry name" value="Winged helix-like DNA-binding domain superfamily/Winged helix DNA-binding domain"/>
    <property type="match status" value="2"/>
</dbReference>
<evidence type="ECO:0000256" key="3">
    <source>
        <dbReference type="ARBA" id="ARBA00023125"/>
    </source>
</evidence>
<dbReference type="PROSITE" id="PS50931">
    <property type="entry name" value="HTH_LYSR"/>
    <property type="match status" value="2"/>
</dbReference>
<dbReference type="Proteomes" id="UP000037425">
    <property type="component" value="Unassembled WGS sequence"/>
</dbReference>
<dbReference type="EMBL" id="LGAP01000002">
    <property type="protein sequence ID" value="KOF21397.1"/>
    <property type="molecule type" value="Genomic_DNA"/>
</dbReference>
<organism evidence="6 7">
    <name type="scientific">Ensifer adhaerens</name>
    <name type="common">Sinorhizobium morelense</name>
    <dbReference type="NCBI Taxonomy" id="106592"/>
    <lineage>
        <taxon>Bacteria</taxon>
        <taxon>Pseudomonadati</taxon>
        <taxon>Pseudomonadota</taxon>
        <taxon>Alphaproteobacteria</taxon>
        <taxon>Hyphomicrobiales</taxon>
        <taxon>Rhizobiaceae</taxon>
        <taxon>Sinorhizobium/Ensifer group</taxon>
        <taxon>Ensifer</taxon>
    </lineage>
</organism>
<accession>A0A0L8C367</accession>
<dbReference type="SUPFAM" id="SSF53850">
    <property type="entry name" value="Periplasmic binding protein-like II"/>
    <property type="match status" value="1"/>
</dbReference>
<keyword evidence="2" id="KW-0805">Transcription regulation</keyword>
<dbReference type="Pfam" id="PF00126">
    <property type="entry name" value="HTH_1"/>
    <property type="match status" value="2"/>
</dbReference>
<gene>
    <name evidence="6" type="ORF">AC244_08660</name>
</gene>
<dbReference type="PANTHER" id="PTHR30126">
    <property type="entry name" value="HTH-TYPE TRANSCRIPTIONAL REGULATOR"/>
    <property type="match status" value="1"/>
</dbReference>
<dbReference type="RefSeq" id="WP_053248337.1">
    <property type="nucleotide sequence ID" value="NZ_LGAP01000002.1"/>
</dbReference>
<dbReference type="GO" id="GO:0000976">
    <property type="term" value="F:transcription cis-regulatory region binding"/>
    <property type="evidence" value="ECO:0007669"/>
    <property type="project" value="TreeGrafter"/>
</dbReference>